<keyword evidence="6" id="KW-0808">Transferase</keyword>
<dbReference type="STRING" id="1379870.SD10_04765"/>
<evidence type="ECO:0000256" key="3">
    <source>
        <dbReference type="PIRSR" id="PIRSR000390-1"/>
    </source>
</evidence>
<dbReference type="PANTHER" id="PTHR30244">
    <property type="entry name" value="TRANSAMINASE"/>
    <property type="match status" value="1"/>
</dbReference>
<organism evidence="6 7">
    <name type="scientific">Spirosoma radiotolerans</name>
    <dbReference type="NCBI Taxonomy" id="1379870"/>
    <lineage>
        <taxon>Bacteria</taxon>
        <taxon>Pseudomonadati</taxon>
        <taxon>Bacteroidota</taxon>
        <taxon>Cytophagia</taxon>
        <taxon>Cytophagales</taxon>
        <taxon>Cytophagaceae</taxon>
        <taxon>Spirosoma</taxon>
    </lineage>
</organism>
<dbReference type="SUPFAM" id="SSF53383">
    <property type="entry name" value="PLP-dependent transferases"/>
    <property type="match status" value="1"/>
</dbReference>
<protein>
    <submittedName>
        <fullName evidence="6">Aminotransferase</fullName>
    </submittedName>
</protein>
<dbReference type="InterPro" id="IPR015424">
    <property type="entry name" value="PyrdxlP-dep_Trfase"/>
</dbReference>
<evidence type="ECO:0000313" key="7">
    <source>
        <dbReference type="Proteomes" id="UP000033054"/>
    </source>
</evidence>
<dbReference type="OrthoDB" id="9804264at2"/>
<dbReference type="HOGENOM" id="CLU_033332_6_0_10"/>
<dbReference type="KEGG" id="srd:SD10_04765"/>
<dbReference type="Gene3D" id="3.40.640.10">
    <property type="entry name" value="Type I PLP-dependent aspartate aminotransferase-like (Major domain)"/>
    <property type="match status" value="1"/>
</dbReference>
<keyword evidence="1 4" id="KW-0663">Pyridoxal phosphate</keyword>
<dbReference type="CDD" id="cd00616">
    <property type="entry name" value="AHBA_syn"/>
    <property type="match status" value="1"/>
</dbReference>
<dbReference type="PATRIC" id="fig|1379870.5.peg.1032"/>
<dbReference type="GO" id="GO:0008483">
    <property type="term" value="F:transaminase activity"/>
    <property type="evidence" value="ECO:0007669"/>
    <property type="project" value="UniProtKB-KW"/>
</dbReference>
<dbReference type="GO" id="GO:0000271">
    <property type="term" value="P:polysaccharide biosynthetic process"/>
    <property type="evidence" value="ECO:0007669"/>
    <property type="project" value="TreeGrafter"/>
</dbReference>
<dbReference type="Gene3D" id="3.90.1150.10">
    <property type="entry name" value="Aspartate Aminotransferase, domain 1"/>
    <property type="match status" value="1"/>
</dbReference>
<dbReference type="Proteomes" id="UP000033054">
    <property type="component" value="Chromosome"/>
</dbReference>
<keyword evidence="6" id="KW-0032">Aminotransferase</keyword>
<accession>A0A0E3V5N1</accession>
<gene>
    <name evidence="6" type="ORF">SD10_04765</name>
</gene>
<dbReference type="PIRSF" id="PIRSF000390">
    <property type="entry name" value="PLP_StrS"/>
    <property type="match status" value="1"/>
</dbReference>
<name>A0A0E3V5N1_9BACT</name>
<sequence>MIPFLDLKRVNEPYQVTIQQAMERVANSGWYILGREVEAFEQQFAAYCQTRHCIGVANGLDALTLVLKAWAFPANSEVIVASNAYIASVLSITLAGLVPVFVEPDPLTYLLDPSRIELAITPRTKAILPVHLYGRCCDMTPINTLAERYGLNVLEDAAQAHGATYEGNRANRRAGNLGDAAGWSFYPSKNLGALGDAGAITTNDDALAERIQALRNYGSSQKYVNDYLGVNSRLDELQAAILSVKLPLLDQNNARRRTIAERYLNGLKNPAVKLPPANQLAQDAWHLFVIRHSQRDKFRTYLHERGIGTDTHYPIPPHRQRAYSAYAHLSFPLAEQLHREVVSLPLNPALTDDDVEYIIETINSMSEKAND</sequence>
<dbReference type="InterPro" id="IPR015421">
    <property type="entry name" value="PyrdxlP-dep_Trfase_major"/>
</dbReference>
<feature type="active site" description="Proton acceptor" evidence="3">
    <location>
        <position position="189"/>
    </location>
</feature>
<evidence type="ECO:0000256" key="4">
    <source>
        <dbReference type="PIRSR" id="PIRSR000390-2"/>
    </source>
</evidence>
<feature type="modified residue" description="N6-(pyridoxal phosphate)lysine" evidence="4">
    <location>
        <position position="189"/>
    </location>
</feature>
<dbReference type="GO" id="GO:0030170">
    <property type="term" value="F:pyridoxal phosphate binding"/>
    <property type="evidence" value="ECO:0007669"/>
    <property type="project" value="TreeGrafter"/>
</dbReference>
<proteinExistence type="inferred from homology"/>
<evidence type="ECO:0000313" key="6">
    <source>
        <dbReference type="EMBL" id="AKD54327.1"/>
    </source>
</evidence>
<dbReference type="Pfam" id="PF01041">
    <property type="entry name" value="DegT_DnrJ_EryC1"/>
    <property type="match status" value="1"/>
</dbReference>
<dbReference type="RefSeq" id="WP_046375923.1">
    <property type="nucleotide sequence ID" value="NZ_CP010429.1"/>
</dbReference>
<evidence type="ECO:0000256" key="1">
    <source>
        <dbReference type="ARBA" id="ARBA00022898"/>
    </source>
</evidence>
<dbReference type="AlphaFoldDB" id="A0A0E3V5N1"/>
<dbReference type="InterPro" id="IPR015422">
    <property type="entry name" value="PyrdxlP-dep_Trfase_small"/>
</dbReference>
<comment type="similarity">
    <text evidence="2 5">Belongs to the DegT/DnrJ/EryC1 family.</text>
</comment>
<evidence type="ECO:0000256" key="2">
    <source>
        <dbReference type="ARBA" id="ARBA00037999"/>
    </source>
</evidence>
<dbReference type="InterPro" id="IPR000653">
    <property type="entry name" value="DegT/StrS_aminotransferase"/>
</dbReference>
<reference evidence="6 7" key="1">
    <citation type="journal article" date="2014" name="Curr. Microbiol.">
        <title>Spirosoma radiotolerans sp. nov., a gamma-radiation-resistant bacterium isolated from gamma ray-irradiated soil.</title>
        <authorList>
            <person name="Lee J.J."/>
            <person name="Srinivasan S."/>
            <person name="Lim S."/>
            <person name="Joe M."/>
            <person name="Im S."/>
            <person name="Bae S.I."/>
            <person name="Park K.R."/>
            <person name="Han J.H."/>
            <person name="Park S.H."/>
            <person name="Joo B.M."/>
            <person name="Park S.J."/>
            <person name="Kim M.K."/>
        </authorList>
    </citation>
    <scope>NUCLEOTIDE SEQUENCE [LARGE SCALE GENOMIC DNA]</scope>
    <source>
        <strain evidence="6 7">DG5A</strain>
    </source>
</reference>
<evidence type="ECO:0000256" key="5">
    <source>
        <dbReference type="RuleBase" id="RU004508"/>
    </source>
</evidence>
<keyword evidence="7" id="KW-1185">Reference proteome</keyword>
<dbReference type="EMBL" id="CP010429">
    <property type="protein sequence ID" value="AKD54327.1"/>
    <property type="molecule type" value="Genomic_DNA"/>
</dbReference>
<dbReference type="PANTHER" id="PTHR30244:SF36">
    <property type="entry name" value="3-OXO-GLUCOSE-6-PHOSPHATE:GLUTAMATE AMINOTRANSFERASE"/>
    <property type="match status" value="1"/>
</dbReference>